<organism evidence="2 3">
    <name type="scientific">Arcticibacter tournemirensis</name>
    <dbReference type="NCBI Taxonomy" id="699437"/>
    <lineage>
        <taxon>Bacteria</taxon>
        <taxon>Pseudomonadati</taxon>
        <taxon>Bacteroidota</taxon>
        <taxon>Sphingobacteriia</taxon>
        <taxon>Sphingobacteriales</taxon>
        <taxon>Sphingobacteriaceae</taxon>
        <taxon>Arcticibacter</taxon>
    </lineage>
</organism>
<reference evidence="2 3" key="1">
    <citation type="submission" date="2018-12" db="EMBL/GenBank/DDBJ databases">
        <title>The Draft Genome Sequence of the Soil Bacterium Pedobacter tournemirensis R1.</title>
        <authorList>
            <person name="He J."/>
        </authorList>
    </citation>
    <scope>NUCLEOTIDE SEQUENCE [LARGE SCALE GENOMIC DNA]</scope>
    <source>
        <strain evidence="2 3">R1</strain>
    </source>
</reference>
<proteinExistence type="predicted"/>
<feature type="compositionally biased region" description="Basic residues" evidence="1">
    <location>
        <begin position="125"/>
        <end position="141"/>
    </location>
</feature>
<dbReference type="AlphaFoldDB" id="A0A4Q0M742"/>
<feature type="region of interest" description="Disordered" evidence="1">
    <location>
        <begin position="119"/>
        <end position="141"/>
    </location>
</feature>
<dbReference type="EMBL" id="RXOC01000009">
    <property type="protein sequence ID" value="RXF68901.1"/>
    <property type="molecule type" value="Genomic_DNA"/>
</dbReference>
<gene>
    <name evidence="2" type="ORF">EKH83_14360</name>
</gene>
<dbReference type="Proteomes" id="UP000290848">
    <property type="component" value="Unassembled WGS sequence"/>
</dbReference>
<evidence type="ECO:0000313" key="3">
    <source>
        <dbReference type="Proteomes" id="UP000290848"/>
    </source>
</evidence>
<name>A0A4Q0M742_9SPHI</name>
<accession>A0A4Q0M742</accession>
<sequence>MKTIILCSSVVLASFAFSEGKAQVHVDVNIGQPVYVNPAPVAVSYYYLPDAEAYYYVPKKVFYYRNHGHWVSSRHLPGYHNYNIYNVRHIAINEHRPYHRHDYYRSKYNVRHSSYVYRDRPEHRHSGKFKKSRTHRGRGHH</sequence>
<dbReference type="RefSeq" id="WP_128770143.1">
    <property type="nucleotide sequence ID" value="NZ_RXOC01000009.1"/>
</dbReference>
<evidence type="ECO:0000313" key="2">
    <source>
        <dbReference type="EMBL" id="RXF68901.1"/>
    </source>
</evidence>
<protein>
    <submittedName>
        <fullName evidence="2">Uncharacterized protein</fullName>
    </submittedName>
</protein>
<comment type="caution">
    <text evidence="2">The sequence shown here is derived from an EMBL/GenBank/DDBJ whole genome shotgun (WGS) entry which is preliminary data.</text>
</comment>
<evidence type="ECO:0000256" key="1">
    <source>
        <dbReference type="SAM" id="MobiDB-lite"/>
    </source>
</evidence>